<evidence type="ECO:0000256" key="5">
    <source>
        <dbReference type="PROSITE-ProRule" id="PRU00043"/>
    </source>
</evidence>
<accession>A0A7J7KIH3</accession>
<reference evidence="9" key="1">
    <citation type="submission" date="2020-06" db="EMBL/GenBank/DDBJ databases">
        <title>Draft genome of Bugula neritina, a colonial animal packing powerful symbionts and potential medicines.</title>
        <authorList>
            <person name="Rayko M."/>
        </authorList>
    </citation>
    <scope>NUCLEOTIDE SEQUENCE [LARGE SCALE GENOMIC DNA]</scope>
    <source>
        <strain evidence="9">Kwan_BN1</strain>
    </source>
</reference>
<dbReference type="GO" id="GO:0005509">
    <property type="term" value="F:calcium ion binding"/>
    <property type="evidence" value="ECO:0007669"/>
    <property type="project" value="UniProtKB-UniRule"/>
</dbReference>
<keyword evidence="7" id="KW-1133">Transmembrane helix</keyword>
<feature type="domain" description="Cadherin" evidence="8">
    <location>
        <begin position="43"/>
        <end position="80"/>
    </location>
</feature>
<dbReference type="Gene3D" id="2.60.40.60">
    <property type="entry name" value="Cadherins"/>
    <property type="match status" value="1"/>
</dbReference>
<evidence type="ECO:0000256" key="7">
    <source>
        <dbReference type="SAM" id="Phobius"/>
    </source>
</evidence>
<keyword evidence="2" id="KW-0677">Repeat</keyword>
<evidence type="ECO:0000256" key="2">
    <source>
        <dbReference type="ARBA" id="ARBA00022737"/>
    </source>
</evidence>
<sequence length="575" mass="63673">MVAFKDNSDMKPHLAVDLLLLNRWQDICEIKLGQLSSIFCPGYETTEEYSAVVAVSDGEFRSEADVFISIINDNDHNPEFQNAEPYQFQVKWQDGGVVGRVKAIDKDTPASEPNPVSYTILPPHDRLFRIDDTGEITLSAPMSEYKSTKYLINVQAMDMGKSPRSSTTVVEILLDIPDLVTTAEYSSGDNSNTSKQSKDKLAIYIIAGIAGFLLILVALLVMCFVKRKAKRTAKQLQKKDCEQATFEHPYNTMQSSDTLKSITDSQGTLKTQATLVASEDESLPSIESEGGVASLQSDCERFDRNLQNHEYDEKRGSDEENIAQLHSIPNNLSIFADKEHSCLEVAANSDSHMRNITALGSNPPDSGRSSMKDRSPYVKRIPFQRFLHPKSSSIDETGHYSQDEEIALETFQNRTARGLVGVHSNSFNTGRCRPDISNIRATDTLPDTYASVSQGSMNSAFIAEAPVEFRSETTRAASPHSGTSDYESNSPSPGLPANKNMIDYCTSLPAHLSDVRTRLPAENFWSKKTLPGSLYKSPNNMSVNRSDTPCTDISTETDSIGCEEPIEKPEMTIYF</sequence>
<dbReference type="InterPro" id="IPR039808">
    <property type="entry name" value="Cadherin"/>
</dbReference>
<comment type="caution">
    <text evidence="9">The sequence shown here is derived from an EMBL/GenBank/DDBJ whole genome shotgun (WGS) entry which is preliminary data.</text>
</comment>
<dbReference type="Proteomes" id="UP000593567">
    <property type="component" value="Unassembled WGS sequence"/>
</dbReference>
<evidence type="ECO:0000256" key="6">
    <source>
        <dbReference type="SAM" id="MobiDB-lite"/>
    </source>
</evidence>
<dbReference type="GO" id="GO:0008013">
    <property type="term" value="F:beta-catenin binding"/>
    <property type="evidence" value="ECO:0007669"/>
    <property type="project" value="TreeGrafter"/>
</dbReference>
<dbReference type="AlphaFoldDB" id="A0A7J7KIH3"/>
<dbReference type="Pfam" id="PF00028">
    <property type="entry name" value="Cadherin"/>
    <property type="match status" value="1"/>
</dbReference>
<keyword evidence="3 5" id="KW-0106">Calcium</keyword>
<dbReference type="GO" id="GO:0016477">
    <property type="term" value="P:cell migration"/>
    <property type="evidence" value="ECO:0007669"/>
    <property type="project" value="TreeGrafter"/>
</dbReference>
<feature type="region of interest" description="Disordered" evidence="6">
    <location>
        <begin position="536"/>
        <end position="557"/>
    </location>
</feature>
<dbReference type="GO" id="GO:0007156">
    <property type="term" value="P:homophilic cell adhesion via plasma membrane adhesion molecules"/>
    <property type="evidence" value="ECO:0007669"/>
    <property type="project" value="InterPro"/>
</dbReference>
<evidence type="ECO:0000313" key="10">
    <source>
        <dbReference type="Proteomes" id="UP000593567"/>
    </source>
</evidence>
<proteinExistence type="predicted"/>
<dbReference type="CDD" id="cd11304">
    <property type="entry name" value="Cadherin_repeat"/>
    <property type="match status" value="1"/>
</dbReference>
<keyword evidence="7" id="KW-0812">Transmembrane</keyword>
<evidence type="ECO:0000256" key="3">
    <source>
        <dbReference type="ARBA" id="ARBA00022837"/>
    </source>
</evidence>
<protein>
    <recommendedName>
        <fullName evidence="8">Cadherin domain-containing protein</fullName>
    </recommendedName>
</protein>
<keyword evidence="4 7" id="KW-0472">Membrane</keyword>
<dbReference type="InterPro" id="IPR015919">
    <property type="entry name" value="Cadherin-like_sf"/>
</dbReference>
<evidence type="ECO:0000256" key="4">
    <source>
        <dbReference type="ARBA" id="ARBA00023136"/>
    </source>
</evidence>
<evidence type="ECO:0000313" key="9">
    <source>
        <dbReference type="EMBL" id="KAF6037694.1"/>
    </source>
</evidence>
<feature type="compositionally biased region" description="Polar residues" evidence="6">
    <location>
        <begin position="474"/>
        <end position="492"/>
    </location>
</feature>
<dbReference type="InterPro" id="IPR002126">
    <property type="entry name" value="Cadherin-like_dom"/>
</dbReference>
<dbReference type="SMART" id="SM00112">
    <property type="entry name" value="CA"/>
    <property type="match status" value="1"/>
</dbReference>
<dbReference type="GO" id="GO:0016342">
    <property type="term" value="C:catenin complex"/>
    <property type="evidence" value="ECO:0007669"/>
    <property type="project" value="TreeGrafter"/>
</dbReference>
<organism evidence="9 10">
    <name type="scientific">Bugula neritina</name>
    <name type="common">Brown bryozoan</name>
    <name type="synonym">Sertularia neritina</name>
    <dbReference type="NCBI Taxonomy" id="10212"/>
    <lineage>
        <taxon>Eukaryota</taxon>
        <taxon>Metazoa</taxon>
        <taxon>Spiralia</taxon>
        <taxon>Lophotrochozoa</taxon>
        <taxon>Bryozoa</taxon>
        <taxon>Gymnolaemata</taxon>
        <taxon>Cheilostomatida</taxon>
        <taxon>Flustrina</taxon>
        <taxon>Buguloidea</taxon>
        <taxon>Bugulidae</taxon>
        <taxon>Bugula</taxon>
    </lineage>
</organism>
<name>A0A7J7KIH3_BUGNE</name>
<dbReference type="PANTHER" id="PTHR24027:SF442">
    <property type="entry name" value="PROTOCADHERIN-15 ISOFORM X1"/>
    <property type="match status" value="1"/>
</dbReference>
<evidence type="ECO:0000259" key="8">
    <source>
        <dbReference type="PROSITE" id="PS50268"/>
    </source>
</evidence>
<feature type="domain" description="Cadherin" evidence="8">
    <location>
        <begin position="95"/>
        <end position="174"/>
    </location>
</feature>
<feature type="region of interest" description="Disordered" evidence="6">
    <location>
        <begin position="471"/>
        <end position="497"/>
    </location>
</feature>
<dbReference type="PROSITE" id="PS50268">
    <property type="entry name" value="CADHERIN_2"/>
    <property type="match status" value="2"/>
</dbReference>
<feature type="transmembrane region" description="Helical" evidence="7">
    <location>
        <begin position="201"/>
        <end position="225"/>
    </location>
</feature>
<comment type="subcellular location">
    <subcellularLocation>
        <location evidence="1">Membrane</location>
    </subcellularLocation>
</comment>
<gene>
    <name evidence="9" type="ORF">EB796_003992</name>
</gene>
<dbReference type="EMBL" id="VXIV02000529">
    <property type="protein sequence ID" value="KAF6037694.1"/>
    <property type="molecule type" value="Genomic_DNA"/>
</dbReference>
<dbReference type="OrthoDB" id="6510378at2759"/>
<dbReference type="GO" id="GO:0045296">
    <property type="term" value="F:cadherin binding"/>
    <property type="evidence" value="ECO:0007669"/>
    <property type="project" value="TreeGrafter"/>
</dbReference>
<dbReference type="PANTHER" id="PTHR24027">
    <property type="entry name" value="CADHERIN-23"/>
    <property type="match status" value="1"/>
</dbReference>
<evidence type="ECO:0000256" key="1">
    <source>
        <dbReference type="ARBA" id="ARBA00004370"/>
    </source>
</evidence>
<dbReference type="SUPFAM" id="SSF49313">
    <property type="entry name" value="Cadherin-like"/>
    <property type="match status" value="1"/>
</dbReference>
<keyword evidence="10" id="KW-1185">Reference proteome</keyword>